<keyword evidence="2" id="KW-1185">Reference proteome</keyword>
<dbReference type="InterPro" id="IPR023164">
    <property type="entry name" value="YqgQ-like_sf"/>
</dbReference>
<dbReference type="Proteomes" id="UP001292084">
    <property type="component" value="Unassembled WGS sequence"/>
</dbReference>
<sequence>MNFNTMHDVQMLLKRYGQYVYGPGRLATLELMEIEVKELYEAGMLEREDYLKALMVLKSEIRKESQGGR</sequence>
<dbReference type="Gene3D" id="1.10.287.760">
    <property type="entry name" value="YqgQ-like"/>
    <property type="match status" value="1"/>
</dbReference>
<evidence type="ECO:0000313" key="1">
    <source>
        <dbReference type="EMBL" id="MDZ5712164.1"/>
    </source>
</evidence>
<reference evidence="1 2" key="1">
    <citation type="submission" date="2023-12" db="EMBL/GenBank/DDBJ databases">
        <title>Jeotgalibacillus haloalkaliphilus sp. nov., a novel salt-tolerant bacteria, isolated from the estuary of the Fenhe River into the Yellow River.</title>
        <authorList>
            <person name="Li Y."/>
        </authorList>
    </citation>
    <scope>NUCLEOTIDE SEQUENCE [LARGE SCALE GENOMIC DNA]</scope>
    <source>
        <strain evidence="1 2">HH7-29</strain>
    </source>
</reference>
<gene>
    <name evidence="1" type="ORF">UFB30_07975</name>
</gene>
<dbReference type="SUPFAM" id="SSF158379">
    <property type="entry name" value="YqgQ-like"/>
    <property type="match status" value="1"/>
</dbReference>
<evidence type="ECO:0000313" key="2">
    <source>
        <dbReference type="Proteomes" id="UP001292084"/>
    </source>
</evidence>
<dbReference type="InterPro" id="IPR009256">
    <property type="entry name" value="YqgQ-like"/>
</dbReference>
<accession>A0ABU5KLM6</accession>
<comment type="caution">
    <text evidence="1">The sequence shown here is derived from an EMBL/GenBank/DDBJ whole genome shotgun (WGS) entry which is preliminary data.</text>
</comment>
<proteinExistence type="predicted"/>
<organism evidence="1 2">
    <name type="scientific">Jeotgalibacillus haloalkalitolerans</name>
    <dbReference type="NCBI Taxonomy" id="3104292"/>
    <lineage>
        <taxon>Bacteria</taxon>
        <taxon>Bacillati</taxon>
        <taxon>Bacillota</taxon>
        <taxon>Bacilli</taxon>
        <taxon>Bacillales</taxon>
        <taxon>Caryophanaceae</taxon>
        <taxon>Jeotgalibacillus</taxon>
    </lineage>
</organism>
<dbReference type="Pfam" id="PF06014">
    <property type="entry name" value="YqgQ-like"/>
    <property type="match status" value="1"/>
</dbReference>
<protein>
    <submittedName>
        <fullName evidence="1">YqgQ family protein</fullName>
    </submittedName>
</protein>
<dbReference type="RefSeq" id="WP_322421145.1">
    <property type="nucleotide sequence ID" value="NZ_JAXQNN010000002.1"/>
</dbReference>
<dbReference type="EMBL" id="JAXQNN010000002">
    <property type="protein sequence ID" value="MDZ5712164.1"/>
    <property type="molecule type" value="Genomic_DNA"/>
</dbReference>
<name>A0ABU5KLM6_9BACL</name>